<dbReference type="Pfam" id="PF25023">
    <property type="entry name" value="TEN_YD-shell"/>
    <property type="match status" value="1"/>
</dbReference>
<dbReference type="NCBIfam" id="NF033679">
    <property type="entry name" value="DNRLRE_dom"/>
    <property type="match status" value="1"/>
</dbReference>
<evidence type="ECO:0000256" key="4">
    <source>
        <dbReference type="ARBA" id="ARBA00022737"/>
    </source>
</evidence>
<dbReference type="SUPFAM" id="SSF49899">
    <property type="entry name" value="Concanavalin A-like lectins/glucanases"/>
    <property type="match status" value="1"/>
</dbReference>
<dbReference type="InterPro" id="IPR006530">
    <property type="entry name" value="YD"/>
</dbReference>
<keyword evidence="4" id="KW-0677">Repeat</keyword>
<dbReference type="NCBIfam" id="TIGR03696">
    <property type="entry name" value="Rhs_assc_core"/>
    <property type="match status" value="1"/>
</dbReference>
<keyword evidence="3" id="KW-0732">Signal</keyword>
<dbReference type="PANTHER" id="PTHR32305:SF15">
    <property type="entry name" value="PROTEIN RHSA-RELATED"/>
    <property type="match status" value="1"/>
</dbReference>
<keyword evidence="2" id="KW-0964">Secreted</keyword>
<dbReference type="InterPro" id="IPR008979">
    <property type="entry name" value="Galactose-bd-like_sf"/>
</dbReference>
<dbReference type="EMBL" id="LGVR01000029">
    <property type="protein sequence ID" value="KOA88473.1"/>
    <property type="molecule type" value="Genomic_DNA"/>
</dbReference>
<evidence type="ECO:0000259" key="6">
    <source>
        <dbReference type="Pfam" id="PF24517"/>
    </source>
</evidence>
<dbReference type="Proteomes" id="UP000037540">
    <property type="component" value="Unassembled WGS sequence"/>
</dbReference>
<comment type="caution">
    <text evidence="8">The sequence shown here is derived from an EMBL/GenBank/DDBJ whole genome shotgun (WGS) entry which is preliminary data.</text>
</comment>
<evidence type="ECO:0000256" key="3">
    <source>
        <dbReference type="ARBA" id="ARBA00022729"/>
    </source>
</evidence>
<accession>A0A9Q1UY45</accession>
<feature type="domain" description="Carbohydrate-binding module family 96" evidence="6">
    <location>
        <begin position="155"/>
        <end position="309"/>
    </location>
</feature>
<dbReference type="NCBIfam" id="TIGR01643">
    <property type="entry name" value="YD_repeat_2x"/>
    <property type="match status" value="2"/>
</dbReference>
<reference evidence="8 9" key="1">
    <citation type="submission" date="2015-07" db="EMBL/GenBank/DDBJ databases">
        <title>Draft genome sequences of 17 French Clostridium botulinum group III.</title>
        <authorList>
            <person name="Woudstra C."/>
            <person name="Le Marechal C."/>
            <person name="Souillard R."/>
            <person name="Bayon-Auboyer M.-H."/>
            <person name="Dessouter D."/>
            <person name="Fach P."/>
        </authorList>
    </citation>
    <scope>NUCLEOTIDE SEQUENCE [LARGE SCALE GENOMIC DNA]</scope>
    <source>
        <strain evidence="8 9">12LNRI-CD</strain>
    </source>
</reference>
<dbReference type="SUPFAM" id="SSF49785">
    <property type="entry name" value="Galactose-binding domain-like"/>
    <property type="match status" value="1"/>
</dbReference>
<proteinExistence type="predicted"/>
<evidence type="ECO:0000259" key="5">
    <source>
        <dbReference type="Pfam" id="PF20148"/>
    </source>
</evidence>
<name>A0A9Q1UY45_CLOBO</name>
<protein>
    <submittedName>
        <fullName evidence="8">Cell wall associated protein</fullName>
    </submittedName>
</protein>
<feature type="domain" description="Teneurin-like YD-shell" evidence="7">
    <location>
        <begin position="1582"/>
        <end position="1827"/>
    </location>
</feature>
<dbReference type="Gene3D" id="2.180.10.10">
    <property type="entry name" value="RHS repeat-associated core"/>
    <property type="match status" value="2"/>
</dbReference>
<feature type="domain" description="DUF6531" evidence="5">
    <location>
        <begin position="351"/>
        <end position="423"/>
    </location>
</feature>
<evidence type="ECO:0000313" key="9">
    <source>
        <dbReference type="Proteomes" id="UP000037540"/>
    </source>
</evidence>
<dbReference type="InterPro" id="IPR050708">
    <property type="entry name" value="T6SS_VgrG/RHS"/>
</dbReference>
<dbReference type="InterPro" id="IPR022385">
    <property type="entry name" value="Rhs_assc_core"/>
</dbReference>
<evidence type="ECO:0000256" key="1">
    <source>
        <dbReference type="ARBA" id="ARBA00004613"/>
    </source>
</evidence>
<dbReference type="InterPro" id="IPR013320">
    <property type="entry name" value="ConA-like_dom_sf"/>
</dbReference>
<gene>
    <name evidence="8" type="ORF">ADU74_06560</name>
</gene>
<evidence type="ECO:0000259" key="7">
    <source>
        <dbReference type="Pfam" id="PF25023"/>
    </source>
</evidence>
<dbReference type="PANTHER" id="PTHR32305">
    <property type="match status" value="1"/>
</dbReference>
<dbReference type="InterPro" id="IPR056823">
    <property type="entry name" value="TEN-like_YD-shell"/>
</dbReference>
<dbReference type="Pfam" id="PF24517">
    <property type="entry name" value="CBM96"/>
    <property type="match status" value="1"/>
</dbReference>
<evidence type="ECO:0000313" key="8">
    <source>
        <dbReference type="EMBL" id="KOA88473.1"/>
    </source>
</evidence>
<dbReference type="InterPro" id="IPR045351">
    <property type="entry name" value="DUF6531"/>
</dbReference>
<sequence>MWFYINQKVSNIKNQDKIILKNLGSKVEYKNIQEGVNLNYSIKSNTIKEAIILDKPSSNSQFNFSFKVKNLIAKLNDDNSIYFLDSKDTSKVIFNIQSPFMYDSKNEVSTDIKVEFIKKDNEYTLTLIPNKEWLNDKSRLYPITIDPSIETSKDINKIHDSYVPEHISEKDKKNNKTYGGVEFLQVGKAPATRRNRAYISFDIPKIDSSNIITKANLYLWLYEEQKTPVQIDAHKVEKPWDSKTIVWENQPATNTKIEDYAIVSGKAGGSPFKWDVTSIAKECTSTGKNYGVMLKGHNETEPYSTFISSDCESGLTEGRPREVIYYTNASGLENYWTYNTQDVDRAGTGYVNDYNGNLVFVHDDLSMNGNRMPISLNHVFNSNEKLSSIGYGNGWRLNLSQRIVLEKQGNENNYIYTDEDGTKHCLKYDDKLKVYKDDTGIDITLTMDWANVNETYRIKDKKSNQLLFTKWGYLYKIKDSNNNVLTLGYNGATLKRVSDGSGRVTLLDVNQYGYLVGIIDPSNRRTSFAYNGANLTKITYSDGKYSEYSYDGSNNLIEAKNYDGHKIKYTYYGASPYRISSISDINTSGNLSEKLTVNYGFNTTTYTDSRQKKNIYQFNNVGNTVSIRDDNGNALYYNYDNKSSGKKEADNKLSLESKLQKPSVNYLKNHSGEFDLYWSTGYFNGATGSADYSSEEKYLGNRSLKIQKNNDLSRYYFGQAITLEKGKTYTLSSYVKTDGITSKNGKGATVFINYTDKNGVLQSIDSDYINGTNDWQREEVTFTLPKDASSNVVYARVGIVEEQGKVYFDCMQLEDGEASNRYNIVENSNLEYGNNAPEFWSKNEQCISGYDELIQLPDSLKYIKQNKNEHAFKIYGGASKNKSIYQKINLKGKAGDVFVLGGWAKAESIPLSKDKGKRYFALDLGIEKTDGSYEWRVVPFNEDSTEWQYVSSKIKVKADYKSVTFYTIYYGNENIAYFDRMQLHKEEFGESYVYDKDGNLVSSQDLAAKNSKFEYSNNDLVKSISPKGNKFTYKYDGKHNITEATSAENIKYSFSYDKNGNPLTAKIGETNGLTLESKAEYTEDGNYIKSIEDSSGNKVSYDYDKNKGILNKTTDAKGNSIYYSYDSMDRLTKASTASDKVSNSYTYENDKIKSIGHNGFNYNFEYDAEGNTHKVNVGNQNLITNEYDEKTNNLVSSNYGNGQTTKYKYDDEDRLTEYLYKDKSLQRYIYDGEGKLATLYDNINYIKYKYDYDVAGRLNRIKDSKGNITSYNYDADSNLSSFQEKINGMGYKTSYEYDKDNKVTSIYYNALQTFSGMEFFPLNTSTIGSKGTKPYVENDVKFEKDIDRTVLTTTNTTKLLYDLGIKQNQGTIGTWFNSKVTTGSRYIIASETKDAILDMYIDDDNKLTIAVRNKEGKWQVVAQSKQLQVSTWYYGAVSWKVEGNKLNVQLYLNDEVYSGSTTDFKDFTGAKTAVGGHNTGQYQIQGKLEGLSYYNRALNNEDIKGIYKGGKGNHINYKYDTLGRVTEKTIDTGIAEVTTKYNFEKGKNGNTTTRVSEIDNDGKKIAYTYDANGNIETIIDNGKKITYTYDELNQLIKERNEIEEKEISYTYDVGGNIVGKTETTFGGDSKTTTYKYEDSNWKDKLTNFNGKAITYDGIGNPLTYDGWNFQWEQGRKLSKLDGNGYNISYKYNASGIRTEKEVNGVVTKYHLEGANVTFETNGKYVIYYTYTVNGQLISMNLNGEEYYYVRNAQKDIIGLTDKAGKSVVEYSYDSWGKLLKIVDTSEKEVGKKNPYRYRGYRCDSETGLYYLNSRFYNPEWDRFINSDSLGGSTGELLSHNTFAYCSNNPIVRQDSNGYIWDTILDIGCAIYDFARFVMNPTWSNGVDLAWDVGAVFVPCVPGSYAKKAFKFASKAHGSGKSVKSSRILGSYKKLVSSKVKDAHHIIQDAAMRNIHGYKRRNAPAIQLKGPANKIGTPHYYATKVQRTAGGGTYGAERRIGYKALRKAGLSIEEAKNAIRSADKYFMDELGLNLDSITRMPGNRGRR</sequence>
<dbReference type="Gene3D" id="2.60.120.260">
    <property type="entry name" value="Galactose-binding domain-like"/>
    <property type="match status" value="2"/>
</dbReference>
<comment type="subcellular location">
    <subcellularLocation>
        <location evidence="1">Secreted</location>
    </subcellularLocation>
</comment>
<dbReference type="RefSeq" id="WP_013724579.1">
    <property type="nucleotide sequence ID" value="NZ_LGVP01000010.1"/>
</dbReference>
<dbReference type="Pfam" id="PF13385">
    <property type="entry name" value="Laminin_G_3"/>
    <property type="match status" value="1"/>
</dbReference>
<dbReference type="Pfam" id="PF20148">
    <property type="entry name" value="DUF6531"/>
    <property type="match status" value="1"/>
</dbReference>
<organism evidence="8 9">
    <name type="scientific">Clostridium botulinum</name>
    <dbReference type="NCBI Taxonomy" id="1491"/>
    <lineage>
        <taxon>Bacteria</taxon>
        <taxon>Bacillati</taxon>
        <taxon>Bacillota</taxon>
        <taxon>Clostridia</taxon>
        <taxon>Eubacteriales</taxon>
        <taxon>Clostridiaceae</taxon>
        <taxon>Clostridium</taxon>
    </lineage>
</organism>
<dbReference type="GO" id="GO:0005576">
    <property type="term" value="C:extracellular region"/>
    <property type="evidence" value="ECO:0007669"/>
    <property type="project" value="UniProtKB-SubCell"/>
</dbReference>
<evidence type="ECO:0000256" key="2">
    <source>
        <dbReference type="ARBA" id="ARBA00022525"/>
    </source>
</evidence>
<dbReference type="InterPro" id="IPR055372">
    <property type="entry name" value="CBM96"/>
</dbReference>